<evidence type="ECO:0000313" key="7">
    <source>
        <dbReference type="Proteomes" id="UP000734218"/>
    </source>
</evidence>
<feature type="signal peptide" evidence="5">
    <location>
        <begin position="1"/>
        <end position="27"/>
    </location>
</feature>
<dbReference type="InterPro" id="IPR029001">
    <property type="entry name" value="ITPase-like_fam"/>
</dbReference>
<dbReference type="CDD" id="cd00555">
    <property type="entry name" value="Maf"/>
    <property type="match status" value="1"/>
</dbReference>
<keyword evidence="2 4" id="KW-0378">Hydrolase</keyword>
<keyword evidence="7" id="KW-1185">Reference proteome</keyword>
<evidence type="ECO:0000256" key="4">
    <source>
        <dbReference type="HAMAP-Rule" id="MF_00528"/>
    </source>
</evidence>
<keyword evidence="4" id="KW-0963">Cytoplasm</keyword>
<dbReference type="HAMAP" id="MF_00528">
    <property type="entry name" value="Maf"/>
    <property type="match status" value="1"/>
</dbReference>
<comment type="function">
    <text evidence="4">Nucleoside triphosphate pyrophosphatase. May have a dual role in cell division arrest and in preventing the incorporation of modified nucleotides into cellular nucleic acids.</text>
</comment>
<dbReference type="Proteomes" id="UP000734218">
    <property type="component" value="Unassembled WGS sequence"/>
</dbReference>
<evidence type="ECO:0000256" key="5">
    <source>
        <dbReference type="SAM" id="SignalP"/>
    </source>
</evidence>
<organism evidence="6 7">
    <name type="scientific">Sphingomonas jejuensis</name>
    <dbReference type="NCBI Taxonomy" id="904715"/>
    <lineage>
        <taxon>Bacteria</taxon>
        <taxon>Pseudomonadati</taxon>
        <taxon>Pseudomonadota</taxon>
        <taxon>Alphaproteobacteria</taxon>
        <taxon>Sphingomonadales</taxon>
        <taxon>Sphingomonadaceae</taxon>
        <taxon>Sphingomonas</taxon>
    </lineage>
</organism>
<evidence type="ECO:0000313" key="6">
    <source>
        <dbReference type="EMBL" id="NJC34960.1"/>
    </source>
</evidence>
<feature type="chain" id="PRO_5046010822" description="Nucleoside triphosphate pyrophosphatase" evidence="5">
    <location>
        <begin position="28"/>
        <end position="198"/>
    </location>
</feature>
<accession>A0ABX0XNV9</accession>
<comment type="caution">
    <text evidence="6">The sequence shown here is derived from an EMBL/GenBank/DDBJ whole genome shotgun (WGS) entry which is preliminary data.</text>
</comment>
<comment type="similarity">
    <text evidence="4">Belongs to the Maf family.</text>
</comment>
<dbReference type="Pfam" id="PF02545">
    <property type="entry name" value="Maf"/>
    <property type="match status" value="1"/>
</dbReference>
<evidence type="ECO:0000256" key="2">
    <source>
        <dbReference type="ARBA" id="ARBA00022801"/>
    </source>
</evidence>
<keyword evidence="3 4" id="KW-0546">Nucleotide metabolism</keyword>
<evidence type="ECO:0000256" key="3">
    <source>
        <dbReference type="ARBA" id="ARBA00023080"/>
    </source>
</evidence>
<dbReference type="SUPFAM" id="SSF52972">
    <property type="entry name" value="ITPase-like"/>
    <property type="match status" value="1"/>
</dbReference>
<gene>
    <name evidence="6" type="ORF">GGR88_002474</name>
</gene>
<dbReference type="RefSeq" id="WP_342449797.1">
    <property type="nucleotide sequence ID" value="NZ_JAATJE010000002.1"/>
</dbReference>
<dbReference type="PANTHER" id="PTHR43213">
    <property type="entry name" value="BIFUNCTIONAL DTTP/UTP PYROPHOSPHATASE/METHYLTRANSFERASE PROTEIN-RELATED"/>
    <property type="match status" value="1"/>
</dbReference>
<comment type="catalytic activity">
    <reaction evidence="4">
        <text>a 2'-deoxyribonucleoside 5'-triphosphate + H2O = a 2'-deoxyribonucleoside 5'-phosphate + diphosphate + H(+)</text>
        <dbReference type="Rhea" id="RHEA:44644"/>
        <dbReference type="ChEBI" id="CHEBI:15377"/>
        <dbReference type="ChEBI" id="CHEBI:15378"/>
        <dbReference type="ChEBI" id="CHEBI:33019"/>
        <dbReference type="ChEBI" id="CHEBI:61560"/>
        <dbReference type="ChEBI" id="CHEBI:65317"/>
        <dbReference type="EC" id="3.6.1.9"/>
    </reaction>
</comment>
<dbReference type="InterPro" id="IPR003697">
    <property type="entry name" value="Maf-like"/>
</dbReference>
<dbReference type="NCBIfam" id="TIGR00172">
    <property type="entry name" value="maf"/>
    <property type="match status" value="1"/>
</dbReference>
<dbReference type="EC" id="3.6.1.9" evidence="4"/>
<name>A0ABX0XNV9_9SPHN</name>
<dbReference type="Gene3D" id="3.90.950.10">
    <property type="match status" value="1"/>
</dbReference>
<sequence>MTLLLASRSAGRAALLQAAAVPFDAMAAPVDEDAAKASLRAERLAPRDLADALADLKAQAVARRHPDRLVLGADQILALDDGTTLDKPTSRAEAADQLRLLRGRTHRLLSAAVLIAEGRAIWRHVEEARLSVRAFSDAFLEDYLDAEWPAIAGCVGGYRVEGRGVTLFERIEGTQAAIVGLPLLPLLAQLRRLGVMPS</sequence>
<comment type="subcellular location">
    <subcellularLocation>
        <location evidence="4">Cytoplasm</location>
    </subcellularLocation>
</comment>
<dbReference type="PANTHER" id="PTHR43213:SF5">
    <property type="entry name" value="BIFUNCTIONAL DTTP_UTP PYROPHOSPHATASE_METHYLTRANSFERASE PROTEIN-RELATED"/>
    <property type="match status" value="1"/>
</dbReference>
<protein>
    <recommendedName>
        <fullName evidence="4">Nucleoside triphosphate pyrophosphatase</fullName>
        <ecNumber evidence="4">3.6.1.9</ecNumber>
    </recommendedName>
    <alternativeName>
        <fullName evidence="4">Nucleotide pyrophosphatase</fullName>
        <shortName evidence="4">Nucleotide PPase</shortName>
    </alternativeName>
</protein>
<comment type="catalytic activity">
    <reaction evidence="4">
        <text>a ribonucleoside 5'-triphosphate + H2O = a ribonucleoside 5'-phosphate + diphosphate + H(+)</text>
        <dbReference type="Rhea" id="RHEA:23996"/>
        <dbReference type="ChEBI" id="CHEBI:15377"/>
        <dbReference type="ChEBI" id="CHEBI:15378"/>
        <dbReference type="ChEBI" id="CHEBI:33019"/>
        <dbReference type="ChEBI" id="CHEBI:58043"/>
        <dbReference type="ChEBI" id="CHEBI:61557"/>
        <dbReference type="EC" id="3.6.1.9"/>
    </reaction>
</comment>
<keyword evidence="5" id="KW-0732">Signal</keyword>
<proteinExistence type="inferred from homology"/>
<dbReference type="EMBL" id="JAATJE010000002">
    <property type="protein sequence ID" value="NJC34960.1"/>
    <property type="molecule type" value="Genomic_DNA"/>
</dbReference>
<dbReference type="PIRSF" id="PIRSF006305">
    <property type="entry name" value="Maf"/>
    <property type="match status" value="1"/>
</dbReference>
<evidence type="ECO:0000256" key="1">
    <source>
        <dbReference type="ARBA" id="ARBA00001968"/>
    </source>
</evidence>
<comment type="cofactor">
    <cofactor evidence="1 4">
        <name>a divalent metal cation</name>
        <dbReference type="ChEBI" id="CHEBI:60240"/>
    </cofactor>
</comment>
<comment type="caution">
    <text evidence="4">Lacks conserved residue(s) required for the propagation of feature annotation.</text>
</comment>
<reference evidence="6 7" key="1">
    <citation type="submission" date="2020-03" db="EMBL/GenBank/DDBJ databases">
        <title>Genomic Encyclopedia of Type Strains, Phase IV (KMG-IV): sequencing the most valuable type-strain genomes for metagenomic binning, comparative biology and taxonomic classification.</title>
        <authorList>
            <person name="Goeker M."/>
        </authorList>
    </citation>
    <scope>NUCLEOTIDE SEQUENCE [LARGE SCALE GENOMIC DNA]</scope>
    <source>
        <strain evidence="6 7">DSM 27651</strain>
    </source>
</reference>
<feature type="active site" description="Proton acceptor" evidence="4">
    <location>
        <position position="74"/>
    </location>
</feature>